<proteinExistence type="predicted"/>
<reference evidence="2" key="1">
    <citation type="submission" date="2022-11" db="UniProtKB">
        <authorList>
            <consortium name="WormBaseParasite"/>
        </authorList>
    </citation>
    <scope>IDENTIFICATION</scope>
</reference>
<dbReference type="WBParaSite" id="jg2356">
    <property type="protein sequence ID" value="jg2356"/>
    <property type="gene ID" value="jg2356"/>
</dbReference>
<dbReference type="Proteomes" id="UP000887574">
    <property type="component" value="Unplaced"/>
</dbReference>
<protein>
    <submittedName>
        <fullName evidence="2">Uncharacterized protein</fullName>
    </submittedName>
</protein>
<organism evidence="1 2">
    <name type="scientific">Ditylenchus dipsaci</name>
    <dbReference type="NCBI Taxonomy" id="166011"/>
    <lineage>
        <taxon>Eukaryota</taxon>
        <taxon>Metazoa</taxon>
        <taxon>Ecdysozoa</taxon>
        <taxon>Nematoda</taxon>
        <taxon>Chromadorea</taxon>
        <taxon>Rhabditida</taxon>
        <taxon>Tylenchina</taxon>
        <taxon>Tylenchomorpha</taxon>
        <taxon>Sphaerularioidea</taxon>
        <taxon>Anguinidae</taxon>
        <taxon>Anguininae</taxon>
        <taxon>Ditylenchus</taxon>
    </lineage>
</organism>
<accession>A0A915DW22</accession>
<dbReference type="AlphaFoldDB" id="A0A915DW22"/>
<evidence type="ECO:0000313" key="1">
    <source>
        <dbReference type="Proteomes" id="UP000887574"/>
    </source>
</evidence>
<keyword evidence="1" id="KW-1185">Reference proteome</keyword>
<name>A0A915DW22_9BILA</name>
<sequence length="126" mass="14360">MTEVSKLQGSKCSFEQAEEYFKSVKPLDWLNDQIEGAELGAKPWQLVLFLLNPLIAKLCHAITKCLKLRDMVKAGQLVVMRDVQPVKYENGVYRLSNSEGLDFQTKFLFNAMALDTRLPMCLCMLI</sequence>
<evidence type="ECO:0000313" key="2">
    <source>
        <dbReference type="WBParaSite" id="jg2356"/>
    </source>
</evidence>